<dbReference type="InterPro" id="IPR011129">
    <property type="entry name" value="CSD"/>
</dbReference>
<accession>A0A081B7N3</accession>
<dbReference type="SMART" id="SM00357">
    <property type="entry name" value="CSP"/>
    <property type="match status" value="2"/>
</dbReference>
<keyword evidence="2" id="KW-0238">DNA-binding</keyword>
<dbReference type="CDD" id="cd04458">
    <property type="entry name" value="CSP_CDS"/>
    <property type="match status" value="2"/>
</dbReference>
<dbReference type="Gene3D" id="2.40.50.140">
    <property type="entry name" value="Nucleic acid-binding proteins"/>
    <property type="match status" value="2"/>
</dbReference>
<dbReference type="Pfam" id="PF00313">
    <property type="entry name" value="CSD"/>
    <property type="match status" value="2"/>
</dbReference>
<dbReference type="InterPro" id="IPR002059">
    <property type="entry name" value="CSP_DNA-bd"/>
</dbReference>
<dbReference type="GO" id="GO:0003677">
    <property type="term" value="F:DNA binding"/>
    <property type="evidence" value="ECO:0007669"/>
    <property type="project" value="UniProtKB-KW"/>
</dbReference>
<evidence type="ECO:0000313" key="3">
    <source>
        <dbReference type="Proteomes" id="UP000028702"/>
    </source>
</evidence>
<dbReference type="EMBL" id="BBIO01000002">
    <property type="protein sequence ID" value="GAK44051.1"/>
    <property type="molecule type" value="Genomic_DNA"/>
</dbReference>
<dbReference type="PROSITE" id="PS51857">
    <property type="entry name" value="CSD_2"/>
    <property type="match status" value="2"/>
</dbReference>
<proteinExistence type="predicted"/>
<gene>
    <name evidence="2" type="ORF">M2A_0550</name>
</gene>
<dbReference type="PRINTS" id="PR00050">
    <property type="entry name" value="COLDSHOCK"/>
</dbReference>
<dbReference type="InterPro" id="IPR012340">
    <property type="entry name" value="NA-bd_OB-fold"/>
</dbReference>
<protein>
    <submittedName>
        <fullName evidence="2">Cold-shock DNA-binding domain-containing protein</fullName>
    </submittedName>
</protein>
<keyword evidence="3" id="KW-1185">Reference proteome</keyword>
<dbReference type="Proteomes" id="UP000028702">
    <property type="component" value="Unassembled WGS sequence"/>
</dbReference>
<dbReference type="PANTHER" id="PTHR11544">
    <property type="entry name" value="COLD SHOCK DOMAIN CONTAINING PROTEINS"/>
    <property type="match status" value="1"/>
</dbReference>
<evidence type="ECO:0000259" key="1">
    <source>
        <dbReference type="PROSITE" id="PS51857"/>
    </source>
</evidence>
<name>A0A081B7N3_9HYPH</name>
<evidence type="ECO:0000313" key="2">
    <source>
        <dbReference type="EMBL" id="GAK44051.1"/>
    </source>
</evidence>
<comment type="caution">
    <text evidence="2">The sequence shown here is derived from an EMBL/GenBank/DDBJ whole genome shotgun (WGS) entry which is preliminary data.</text>
</comment>
<reference evidence="2 3" key="1">
    <citation type="submission" date="2014-07" db="EMBL/GenBank/DDBJ databases">
        <title>Tepidicaulis marinum gen. nov., sp. nov., a novel marine bacterium denitrifying nitrate to nitrous oxide strictly under microaerobic conditions.</title>
        <authorList>
            <person name="Takeuchi M."/>
            <person name="Yamagishi T."/>
            <person name="Kamagata Y."/>
            <person name="Oshima K."/>
            <person name="Hattori M."/>
            <person name="Katayama T."/>
            <person name="Hanada S."/>
            <person name="Tamaki H."/>
            <person name="Marumo K."/>
            <person name="Maeda H."/>
            <person name="Nedachi M."/>
            <person name="Iwasaki W."/>
            <person name="Suwa Y."/>
            <person name="Sakata S."/>
        </authorList>
    </citation>
    <scope>NUCLEOTIDE SEQUENCE [LARGE SCALE GENOMIC DNA]</scope>
    <source>
        <strain evidence="2 3">MA2</strain>
    </source>
</reference>
<sequence length="197" mass="21259">MDSASCEVLSDIAVGVGMEEQIQSAAHGTEPLYEVTGVVKWFDPVKGYGFLIPDTGEADVMIHLSCLRSAGHDTLSEGTTLTCEAAKRPKGLQAVKILEIDDTTAVKEPVRAAQKSPSTAVVPVSGYEIATVKWFNRAKGYGFVTRGEGTPDIFVHMETLRRFGLRELVPGQQVRVRFGEGQKGLAVAEILNAESHN</sequence>
<feature type="domain" description="CSD" evidence="1">
    <location>
        <begin position="127"/>
        <end position="193"/>
    </location>
</feature>
<dbReference type="GO" id="GO:0005829">
    <property type="term" value="C:cytosol"/>
    <property type="evidence" value="ECO:0007669"/>
    <property type="project" value="UniProtKB-ARBA"/>
</dbReference>
<dbReference type="SUPFAM" id="SSF50249">
    <property type="entry name" value="Nucleic acid-binding proteins"/>
    <property type="match status" value="2"/>
</dbReference>
<dbReference type="AlphaFoldDB" id="A0A081B7N3"/>
<feature type="domain" description="CSD" evidence="1">
    <location>
        <begin position="34"/>
        <end position="99"/>
    </location>
</feature>
<dbReference type="STRING" id="1333998.M2A_0550"/>
<dbReference type="InterPro" id="IPR050181">
    <property type="entry name" value="Cold_shock_domain"/>
</dbReference>
<dbReference type="eggNOG" id="COG1278">
    <property type="taxonomic scope" value="Bacteria"/>
</dbReference>
<organism evidence="2 3">
    <name type="scientific">Tepidicaulis marinus</name>
    <dbReference type="NCBI Taxonomy" id="1333998"/>
    <lineage>
        <taxon>Bacteria</taxon>
        <taxon>Pseudomonadati</taxon>
        <taxon>Pseudomonadota</taxon>
        <taxon>Alphaproteobacteria</taxon>
        <taxon>Hyphomicrobiales</taxon>
        <taxon>Parvibaculaceae</taxon>
        <taxon>Tepidicaulis</taxon>
    </lineage>
</organism>